<organism evidence="4 5">
    <name type="scientific">Paraburkholderia ferrariae</name>
    <dbReference type="NCBI Taxonomy" id="386056"/>
    <lineage>
        <taxon>Bacteria</taxon>
        <taxon>Pseudomonadati</taxon>
        <taxon>Pseudomonadota</taxon>
        <taxon>Betaproteobacteria</taxon>
        <taxon>Burkholderiales</taxon>
        <taxon>Burkholderiaceae</taxon>
        <taxon>Paraburkholderia</taxon>
    </lineage>
</organism>
<comment type="caution">
    <text evidence="4">The sequence shown here is derived from an EMBL/GenBank/DDBJ whole genome shotgun (WGS) entry which is preliminary data.</text>
</comment>
<evidence type="ECO:0000256" key="1">
    <source>
        <dbReference type="ARBA" id="ARBA00006174"/>
    </source>
</evidence>
<feature type="domain" description="MmgE/PrpD C-terminal" evidence="3">
    <location>
        <begin position="299"/>
        <end position="454"/>
    </location>
</feature>
<accession>A0ABU9S254</accession>
<dbReference type="InterPro" id="IPR045336">
    <property type="entry name" value="MmgE_PrpD_N"/>
</dbReference>
<comment type="similarity">
    <text evidence="1">Belongs to the PrpD family.</text>
</comment>
<name>A0ABU9S254_9BURK</name>
<dbReference type="SUPFAM" id="SSF103378">
    <property type="entry name" value="2-methylcitrate dehydratase PrpD"/>
    <property type="match status" value="1"/>
</dbReference>
<evidence type="ECO:0000259" key="2">
    <source>
        <dbReference type="Pfam" id="PF03972"/>
    </source>
</evidence>
<dbReference type="EMBL" id="JAYMRV010000015">
    <property type="protein sequence ID" value="MEM5426217.1"/>
    <property type="molecule type" value="Genomic_DNA"/>
</dbReference>
<sequence length="487" mass="53466">MINEEDCTASADAQSASSHRDHILFPNNPVHAHAGLLARFLTDLSYERIPEDVVHKAKLLTLDTIGCIVAGTDTVLGRKILASYGSTKQQDDCTVLGTSLRMPPSLAGKVNAWLSDVLDYEDVAVGHPSATVIPAALALSEHLNTPPKRFLAGVVAGYEAGLRLHDATQASPEVYLRFAVYHAWHGLAAGAAAMVVAGGSEEQFRSALGHAAANTCLPLWYVQYGQPAHALKANYGQMALAGIEAALCARHDIIGPFAMLSDPHRGFASIIGSDRFNASLLSADLAHNWRTRESSFKAFPCCAFLHTTIEAISNLAEQHSIDHKDIRSIQIRTISRISEWFSDRRPPSDINAQLSVQYVSAMAALSLQAGREWYEPSLMASEDVLELMEKIDVEVDPVAEEAFWKIDQHMSSVTIMLSDGRLLETSVKWPLGHWRRPFEDADVEEKFLRNLRGTALVSKGAEIFEQGMDMENHGSMREFIELLRIAD</sequence>
<dbReference type="InterPro" id="IPR045337">
    <property type="entry name" value="MmgE_PrpD_C"/>
</dbReference>
<dbReference type="InterPro" id="IPR036148">
    <property type="entry name" value="MmgE/PrpD_sf"/>
</dbReference>
<evidence type="ECO:0000313" key="4">
    <source>
        <dbReference type="EMBL" id="MEM5426217.1"/>
    </source>
</evidence>
<dbReference type="Gene3D" id="3.30.1330.120">
    <property type="entry name" value="2-methylcitrate dehydratase PrpD"/>
    <property type="match status" value="1"/>
</dbReference>
<dbReference type="InterPro" id="IPR042188">
    <property type="entry name" value="MmgE/PrpD_sf_2"/>
</dbReference>
<proteinExistence type="inferred from homology"/>
<evidence type="ECO:0000313" key="5">
    <source>
        <dbReference type="Proteomes" id="UP001489897"/>
    </source>
</evidence>
<dbReference type="InterPro" id="IPR005656">
    <property type="entry name" value="MmgE_PrpD"/>
</dbReference>
<keyword evidence="5" id="KW-1185">Reference proteome</keyword>
<dbReference type="Pfam" id="PF19305">
    <property type="entry name" value="MmgE_PrpD_C"/>
    <property type="match status" value="1"/>
</dbReference>
<dbReference type="PANTHER" id="PTHR16943">
    <property type="entry name" value="2-METHYLCITRATE DEHYDRATASE-RELATED"/>
    <property type="match status" value="1"/>
</dbReference>
<dbReference type="InterPro" id="IPR042183">
    <property type="entry name" value="MmgE/PrpD_sf_1"/>
</dbReference>
<dbReference type="PANTHER" id="PTHR16943:SF8">
    <property type="entry name" value="2-METHYLCITRATE DEHYDRATASE"/>
    <property type="match status" value="1"/>
</dbReference>
<protein>
    <submittedName>
        <fullName evidence="4">MmgE/PrpD family protein</fullName>
    </submittedName>
</protein>
<dbReference type="RefSeq" id="WP_342949917.1">
    <property type="nucleotide sequence ID" value="NZ_JAYMRV010000015.1"/>
</dbReference>
<feature type="domain" description="MmgE/PrpD N-terminal" evidence="2">
    <location>
        <begin position="37"/>
        <end position="273"/>
    </location>
</feature>
<reference evidence="4 5" key="1">
    <citation type="submission" date="2024-01" db="EMBL/GenBank/DDBJ databases">
        <title>The diversity of rhizobia nodulating Mimosa spp. in eleven states of Brazil covering several biomes is determined by host plant, location, and edaphic factors.</title>
        <authorList>
            <person name="Rouws L."/>
            <person name="Barauna A."/>
            <person name="Beukes C."/>
            <person name="De Faria S.M."/>
            <person name="Gross E."/>
            <person name="Dos Reis Junior F.B."/>
            <person name="Simon M."/>
            <person name="Maluk M."/>
            <person name="Odee D.W."/>
            <person name="Kenicer G."/>
            <person name="Young J.P.W."/>
            <person name="Reis V.M."/>
            <person name="Zilli J."/>
            <person name="James E.K."/>
        </authorList>
    </citation>
    <scope>NUCLEOTIDE SEQUENCE [LARGE SCALE GENOMIC DNA]</scope>
    <source>
        <strain evidence="4 5">JPY167</strain>
    </source>
</reference>
<gene>
    <name evidence="4" type="ORF">VSR73_35010</name>
</gene>
<dbReference type="Gene3D" id="1.10.4100.10">
    <property type="entry name" value="2-methylcitrate dehydratase PrpD"/>
    <property type="match status" value="1"/>
</dbReference>
<dbReference type="Pfam" id="PF03972">
    <property type="entry name" value="MmgE_PrpD_N"/>
    <property type="match status" value="1"/>
</dbReference>
<evidence type="ECO:0000259" key="3">
    <source>
        <dbReference type="Pfam" id="PF19305"/>
    </source>
</evidence>
<dbReference type="Proteomes" id="UP001489897">
    <property type="component" value="Unassembled WGS sequence"/>
</dbReference>